<evidence type="ECO:0000313" key="6">
    <source>
        <dbReference type="EMBL" id="RON96402.1"/>
    </source>
</evidence>
<dbReference type="GO" id="GO:0009289">
    <property type="term" value="C:pilus"/>
    <property type="evidence" value="ECO:0007669"/>
    <property type="project" value="UniProtKB-SubCell"/>
</dbReference>
<dbReference type="Gene3D" id="2.60.40.1090">
    <property type="entry name" value="Fimbrial-type adhesion domain"/>
    <property type="match status" value="1"/>
</dbReference>
<dbReference type="InterPro" id="IPR000259">
    <property type="entry name" value="Adhesion_dom_fimbrial"/>
</dbReference>
<evidence type="ECO:0000313" key="11">
    <source>
        <dbReference type="Proteomes" id="UP000377224"/>
    </source>
</evidence>
<dbReference type="Proteomes" id="UP000377224">
    <property type="component" value="Unassembled WGS sequence"/>
</dbReference>
<organism evidence="6 10">
    <name type="scientific">Pseudomonas fluorescens</name>
    <dbReference type="NCBI Taxonomy" id="294"/>
    <lineage>
        <taxon>Bacteria</taxon>
        <taxon>Pseudomonadati</taxon>
        <taxon>Pseudomonadota</taxon>
        <taxon>Gammaproteobacteria</taxon>
        <taxon>Pseudomonadales</taxon>
        <taxon>Pseudomonadaceae</taxon>
        <taxon>Pseudomonas</taxon>
    </lineage>
</organism>
<evidence type="ECO:0000313" key="9">
    <source>
        <dbReference type="Proteomes" id="UP000283619"/>
    </source>
</evidence>
<evidence type="ECO:0000259" key="5">
    <source>
        <dbReference type="Pfam" id="PF00419"/>
    </source>
</evidence>
<dbReference type="InterPro" id="IPR008966">
    <property type="entry name" value="Adhesion_dom_sf"/>
</dbReference>
<evidence type="ECO:0000313" key="7">
    <source>
        <dbReference type="EMBL" id="ROO05958.1"/>
    </source>
</evidence>
<feature type="domain" description="Fimbrial-type adhesion" evidence="5">
    <location>
        <begin position="174"/>
        <end position="317"/>
    </location>
</feature>
<dbReference type="EMBL" id="CABVIN010000005">
    <property type="protein sequence ID" value="VVP18501.1"/>
    <property type="molecule type" value="Genomic_DNA"/>
</dbReference>
<keyword evidence="4" id="KW-0732">Signal</keyword>
<gene>
    <name evidence="6" type="ORF">BK672_07490</name>
    <name evidence="7" type="ORF">BK673_19355</name>
    <name evidence="8" type="ORF">PS896_03711</name>
</gene>
<evidence type="ECO:0000313" key="8">
    <source>
        <dbReference type="EMBL" id="VVP18501.1"/>
    </source>
</evidence>
<feature type="signal peptide" evidence="4">
    <location>
        <begin position="1"/>
        <end position="21"/>
    </location>
</feature>
<dbReference type="Proteomes" id="UP000283619">
    <property type="component" value="Unassembled WGS sequence"/>
</dbReference>
<feature type="chain" id="PRO_5033820379" evidence="4">
    <location>
        <begin position="22"/>
        <end position="318"/>
    </location>
</feature>
<accession>A0A423NDY3</accession>
<dbReference type="PANTHER" id="PTHR33420:SF14">
    <property type="entry name" value="TYPE 1 FIMBRIN D-MANNOSE SPECIFIC ADHESIN"/>
    <property type="match status" value="1"/>
</dbReference>
<dbReference type="InterPro" id="IPR036937">
    <property type="entry name" value="Adhesion_dom_fimbrial_sf"/>
</dbReference>
<evidence type="ECO:0000256" key="2">
    <source>
        <dbReference type="ARBA" id="ARBA00006671"/>
    </source>
</evidence>
<comment type="subcellular location">
    <subcellularLocation>
        <location evidence="1">Fimbrium</location>
    </subcellularLocation>
</comment>
<dbReference type="GO" id="GO:0043709">
    <property type="term" value="P:cell adhesion involved in single-species biofilm formation"/>
    <property type="evidence" value="ECO:0007669"/>
    <property type="project" value="TreeGrafter"/>
</dbReference>
<dbReference type="PANTHER" id="PTHR33420">
    <property type="entry name" value="FIMBRIAL SUBUNIT ELFA-RELATED"/>
    <property type="match status" value="1"/>
</dbReference>
<dbReference type="AlphaFoldDB" id="A0A423NDY3"/>
<dbReference type="RefSeq" id="WP_077572898.1">
    <property type="nucleotide sequence ID" value="NZ_CABVIN010000005.1"/>
</dbReference>
<dbReference type="InterPro" id="IPR050263">
    <property type="entry name" value="Bact_Fimbrial_Adh_Pro"/>
</dbReference>
<dbReference type="EMBL" id="MOBY01000003">
    <property type="protein sequence ID" value="RON96402.1"/>
    <property type="molecule type" value="Genomic_DNA"/>
</dbReference>
<dbReference type="Gene3D" id="2.60.40.3310">
    <property type="match status" value="1"/>
</dbReference>
<dbReference type="Proteomes" id="UP000283650">
    <property type="component" value="Unassembled WGS sequence"/>
</dbReference>
<evidence type="ECO:0000313" key="10">
    <source>
        <dbReference type="Proteomes" id="UP000283650"/>
    </source>
</evidence>
<protein>
    <submittedName>
        <fullName evidence="6">Fimbrial protein</fullName>
    </submittedName>
</protein>
<name>A0A423NDY3_PSEFL</name>
<evidence type="ECO:0000256" key="3">
    <source>
        <dbReference type="ARBA" id="ARBA00023263"/>
    </source>
</evidence>
<evidence type="ECO:0000256" key="1">
    <source>
        <dbReference type="ARBA" id="ARBA00004561"/>
    </source>
</evidence>
<reference evidence="8 11" key="2">
    <citation type="submission" date="2019-09" db="EMBL/GenBank/DDBJ databases">
        <authorList>
            <person name="Chandra G."/>
            <person name="Truman W A."/>
        </authorList>
    </citation>
    <scope>NUCLEOTIDE SEQUENCE [LARGE SCALE GENOMIC DNA]</scope>
    <source>
        <strain evidence="8">PS896</strain>
    </source>
</reference>
<dbReference type="EMBL" id="MOBZ01000016">
    <property type="protein sequence ID" value="ROO05958.1"/>
    <property type="molecule type" value="Genomic_DNA"/>
</dbReference>
<dbReference type="SUPFAM" id="SSF49401">
    <property type="entry name" value="Bacterial adhesins"/>
    <property type="match status" value="1"/>
</dbReference>
<dbReference type="Pfam" id="PF00419">
    <property type="entry name" value="Fimbrial"/>
    <property type="match status" value="1"/>
</dbReference>
<proteinExistence type="inferred from homology"/>
<reference evidence="9 10" key="1">
    <citation type="submission" date="2016-10" db="EMBL/GenBank/DDBJ databases">
        <title>Comparative genome analysis of multiple Pseudomonas spp. focuses on biocontrol and plant growth promoting traits.</title>
        <authorList>
            <person name="Tao X.-Y."/>
            <person name="Taylor C.G."/>
        </authorList>
    </citation>
    <scope>NUCLEOTIDE SEQUENCE [LARGE SCALE GENOMIC DNA]</scope>
    <source>
        <strain evidence="6 10">2F9</strain>
        <strain evidence="7 9">36G2</strain>
    </source>
</reference>
<sequence>MKLCHISIVGLLYMLSSNATAAVCEFYPDNSMGNLRVVLPATISVPRDTPNGTVIYESPIVTLGAIPSSFRCSAVHNEGVRNSVGTTQAGAQTFPIGNTGIGWQWVRPPSGKVWKGFPGDSDVAGGWGWNGTEHILRLVKTGEISGSATIPSGQLGKFVAAEIEPLALNTSGTRVVSQSCETPDVKVDMGSYNLSDFPKNGAYAKEQYFFLSMKNCPAGINNFRYSFSPTAGSPAWDANTGMVNLNSSSTAKGLALQMRFRDGKPLKLNQNYITKAPTSEGGNAAVDLQARFVRIEPSNAQMKAGDANAEIAFVVEYL</sequence>
<comment type="similarity">
    <text evidence="2">Belongs to the fimbrial protein family.</text>
</comment>
<evidence type="ECO:0000256" key="4">
    <source>
        <dbReference type="SAM" id="SignalP"/>
    </source>
</evidence>
<keyword evidence="3" id="KW-0281">Fimbrium</keyword>